<evidence type="ECO:0000313" key="2">
    <source>
        <dbReference type="EMBL" id="EHI60003.1"/>
    </source>
</evidence>
<sequence length="142" mass="15367">MLLRYLLLAFMGLCSGGVIAAGIFAFLAIIGVYPRLIGKTKTHKHILLYETLIIVGGIVGNVVDLYEVPIRMGGFWFLGIFGLSVGVFVGCLVMSLAETLKALPVMNRRIHLAVGIQYMILSIGLGKLLGSLFYFSRAMKGG</sequence>
<keyword evidence="1" id="KW-0472">Membrane</keyword>
<gene>
    <name evidence="2" type="ORF">HMPREF9473_02016</name>
</gene>
<dbReference type="Pfam" id="PF13782">
    <property type="entry name" value="SpoVAB"/>
    <property type="match status" value="1"/>
</dbReference>
<dbReference type="OrthoDB" id="9790504at2"/>
<feature type="transmembrane region" description="Helical" evidence="1">
    <location>
        <begin position="6"/>
        <end position="34"/>
    </location>
</feature>
<dbReference type="InterPro" id="IPR020144">
    <property type="entry name" value="SpoVAB"/>
</dbReference>
<feature type="transmembrane region" description="Helical" evidence="1">
    <location>
        <begin position="118"/>
        <end position="136"/>
    </location>
</feature>
<dbReference type="AlphaFoldDB" id="G5IET9"/>
<protein>
    <recommendedName>
        <fullName evidence="4">Stage V sporulation protein AB</fullName>
    </recommendedName>
</protein>
<organism evidence="2 3">
    <name type="scientific">Hungatella hathewayi WAL-18680</name>
    <dbReference type="NCBI Taxonomy" id="742737"/>
    <lineage>
        <taxon>Bacteria</taxon>
        <taxon>Bacillati</taxon>
        <taxon>Bacillota</taxon>
        <taxon>Clostridia</taxon>
        <taxon>Lachnospirales</taxon>
        <taxon>Lachnospiraceae</taxon>
        <taxon>Hungatella</taxon>
    </lineage>
</organism>
<dbReference type="Proteomes" id="UP000005384">
    <property type="component" value="Unassembled WGS sequence"/>
</dbReference>
<feature type="transmembrane region" description="Helical" evidence="1">
    <location>
        <begin position="75"/>
        <end position="97"/>
    </location>
</feature>
<dbReference type="PATRIC" id="fig|742737.3.peg.2039"/>
<accession>G5IET9</accession>
<proteinExistence type="predicted"/>
<dbReference type="RefSeq" id="WP_006779996.1">
    <property type="nucleotide sequence ID" value="NZ_CP040506.1"/>
</dbReference>
<dbReference type="HOGENOM" id="CLU_151137_0_0_9"/>
<dbReference type="EMBL" id="ADLN01000039">
    <property type="protein sequence ID" value="EHI60003.1"/>
    <property type="molecule type" value="Genomic_DNA"/>
</dbReference>
<name>G5IET9_9FIRM</name>
<evidence type="ECO:0000256" key="1">
    <source>
        <dbReference type="SAM" id="Phobius"/>
    </source>
</evidence>
<comment type="caution">
    <text evidence="2">The sequence shown here is derived from an EMBL/GenBank/DDBJ whole genome shotgun (WGS) entry which is preliminary data.</text>
</comment>
<keyword evidence="1" id="KW-1133">Transmembrane helix</keyword>
<evidence type="ECO:0008006" key="4">
    <source>
        <dbReference type="Google" id="ProtNLM"/>
    </source>
</evidence>
<reference evidence="2 3" key="1">
    <citation type="submission" date="2011-08" db="EMBL/GenBank/DDBJ databases">
        <title>The Genome Sequence of Clostridium hathewayi WAL-18680.</title>
        <authorList>
            <consortium name="The Broad Institute Genome Sequencing Platform"/>
            <person name="Earl A."/>
            <person name="Ward D."/>
            <person name="Feldgarden M."/>
            <person name="Gevers D."/>
            <person name="Finegold S.M."/>
            <person name="Summanen P.H."/>
            <person name="Molitoris D.R."/>
            <person name="Song M."/>
            <person name="Daigneault M."/>
            <person name="Allen-Vercoe E."/>
            <person name="Young S.K."/>
            <person name="Zeng Q."/>
            <person name="Gargeya S."/>
            <person name="Fitzgerald M."/>
            <person name="Haas B."/>
            <person name="Abouelleil A."/>
            <person name="Alvarado L."/>
            <person name="Arachchi H.M."/>
            <person name="Berlin A."/>
            <person name="Brown A."/>
            <person name="Chapman S.B."/>
            <person name="Chen Z."/>
            <person name="Dunbar C."/>
            <person name="Freedman E."/>
            <person name="Gearin G."/>
            <person name="Gellesch M."/>
            <person name="Goldberg J."/>
            <person name="Griggs A."/>
            <person name="Gujja S."/>
            <person name="Heiman D."/>
            <person name="Howarth C."/>
            <person name="Larson L."/>
            <person name="Lui A."/>
            <person name="MacDonald P.J.P."/>
            <person name="Montmayeur A."/>
            <person name="Murphy C."/>
            <person name="Neiman D."/>
            <person name="Pearson M."/>
            <person name="Priest M."/>
            <person name="Roberts A."/>
            <person name="Saif S."/>
            <person name="Shea T."/>
            <person name="Shenoy N."/>
            <person name="Sisk P."/>
            <person name="Stolte C."/>
            <person name="Sykes S."/>
            <person name="Wortman J."/>
            <person name="Nusbaum C."/>
            <person name="Birren B."/>
        </authorList>
    </citation>
    <scope>NUCLEOTIDE SEQUENCE [LARGE SCALE GENOMIC DNA]</scope>
    <source>
        <strain evidence="2 3">WAL-18680</strain>
    </source>
</reference>
<keyword evidence="1" id="KW-0812">Transmembrane</keyword>
<feature type="transmembrane region" description="Helical" evidence="1">
    <location>
        <begin position="46"/>
        <end position="63"/>
    </location>
</feature>
<evidence type="ECO:0000313" key="3">
    <source>
        <dbReference type="Proteomes" id="UP000005384"/>
    </source>
</evidence>
<keyword evidence="3" id="KW-1185">Reference proteome</keyword>